<accession>A0A1W1W2N2</accession>
<dbReference type="RefSeq" id="WP_084447438.1">
    <property type="nucleotide sequence ID" value="NZ_FWWW01000095.1"/>
</dbReference>
<name>A0A1W1W2N2_9BACT</name>
<reference evidence="2 3" key="1">
    <citation type="submission" date="2017-04" db="EMBL/GenBank/DDBJ databases">
        <authorList>
            <person name="Afonso C.L."/>
            <person name="Miller P.J."/>
            <person name="Scott M.A."/>
            <person name="Spackman E."/>
            <person name="Goraichik I."/>
            <person name="Dimitrov K.M."/>
            <person name="Suarez D.L."/>
            <person name="Swayne D.E."/>
        </authorList>
    </citation>
    <scope>NUCLEOTIDE SEQUENCE [LARGE SCALE GENOMIC DNA]</scope>
    <source>
        <strain evidence="2 3">DSM 11622</strain>
    </source>
</reference>
<dbReference type="AlphaFoldDB" id="A0A1W1W2N2"/>
<evidence type="ECO:0000259" key="1">
    <source>
        <dbReference type="Pfam" id="PF11716"/>
    </source>
</evidence>
<evidence type="ECO:0000313" key="2">
    <source>
        <dbReference type="EMBL" id="SMB99846.1"/>
    </source>
</evidence>
<feature type="domain" description="Mycothiol-dependent maleylpyruvate isomerase metal-binding" evidence="1">
    <location>
        <begin position="19"/>
        <end position="160"/>
    </location>
</feature>
<dbReference type="InterPro" id="IPR024344">
    <property type="entry name" value="MDMPI_metal-binding"/>
</dbReference>
<dbReference type="SUPFAM" id="SSF109854">
    <property type="entry name" value="DinB/YfiT-like putative metalloenzymes"/>
    <property type="match status" value="1"/>
</dbReference>
<evidence type="ECO:0000313" key="3">
    <source>
        <dbReference type="Proteomes" id="UP000192266"/>
    </source>
</evidence>
<keyword evidence="3" id="KW-1185">Reference proteome</keyword>
<protein>
    <recommendedName>
        <fullName evidence="1">Mycothiol-dependent maleylpyruvate isomerase metal-binding domain-containing protein</fullName>
    </recommendedName>
</protein>
<dbReference type="STRING" id="645990.SAMN00120144_2800"/>
<dbReference type="EMBL" id="FWWW01000095">
    <property type="protein sequence ID" value="SMB99846.1"/>
    <property type="molecule type" value="Genomic_DNA"/>
</dbReference>
<proteinExistence type="predicted"/>
<dbReference type="InterPro" id="IPR034660">
    <property type="entry name" value="DinB/YfiT-like"/>
</dbReference>
<sequence length="283" mass="31979">MPAVRPVPIETLPLFPILDEKLLAFLKDLQPAEWQRQTVAPQWKVMDVALHLLAGNLQTLSMLRDGYFGVQPADPNSYEGIVQFLNKLNADWIKAARRLSPRIVLELLESSGQEYTAFLRTLDPWEQAAFAVGWAGEQTSLNWFHIARDYTEKWHHQQQIRQAVGRGENELLTKELYHPFLATGIRTLPHHYRYLSAELGQTLQFSVTGAGGGTWYLHYSSAGQWELQESAAGPLVATVTIDGAVAWRLFTKSLPRPQAEAYVRITGDERLGQQVFDLLMVLG</sequence>
<dbReference type="Proteomes" id="UP000192266">
    <property type="component" value="Unassembled WGS sequence"/>
</dbReference>
<dbReference type="Pfam" id="PF11716">
    <property type="entry name" value="MDMPI_N"/>
    <property type="match status" value="1"/>
</dbReference>
<dbReference type="OrthoDB" id="154293at2"/>
<dbReference type="GO" id="GO:0046872">
    <property type="term" value="F:metal ion binding"/>
    <property type="evidence" value="ECO:0007669"/>
    <property type="project" value="InterPro"/>
</dbReference>
<dbReference type="Gene3D" id="1.20.120.450">
    <property type="entry name" value="dinb family like domain"/>
    <property type="match status" value="1"/>
</dbReference>
<gene>
    <name evidence="2" type="ORF">SAMN00120144_2800</name>
</gene>
<organism evidence="2 3">
    <name type="scientific">Hymenobacter roseosalivarius DSM 11622</name>
    <dbReference type="NCBI Taxonomy" id="645990"/>
    <lineage>
        <taxon>Bacteria</taxon>
        <taxon>Pseudomonadati</taxon>
        <taxon>Bacteroidota</taxon>
        <taxon>Cytophagia</taxon>
        <taxon>Cytophagales</taxon>
        <taxon>Hymenobacteraceae</taxon>
        <taxon>Hymenobacter</taxon>
    </lineage>
</organism>